<dbReference type="Proteomes" id="UP001209878">
    <property type="component" value="Unassembled WGS sequence"/>
</dbReference>
<sequence length="300" mass="32692">MTPCAPNVVLVDAGHLLYHVVWPVSGTKGDLAASFGTRLAHYPAASKKIILFDRYDQDAPSAKNHERMRRGRAKERLGPKKCSQLLGIHALSGCDTVSYPFGRGKKSALKLLETDIPGLDQVLGQPLYGQKGCTTMNDARGHFYRGHKKPPPLKKFPPIDANLQLHVLRAHLQMLLWKAADQRDPPEEARNIANFGWNIEGSAITTAVSTAPVAPQALLDVVSCSCTAECKACSGTRCSCNSAGLSCTDSCKCDGRDICCNPFISKQLDIEDDEGERIRLALDLIRELQRSPVTTPSSQN</sequence>
<accession>A0AAD9NI02</accession>
<organism evidence="1 2">
    <name type="scientific">Ridgeia piscesae</name>
    <name type="common">Tubeworm</name>
    <dbReference type="NCBI Taxonomy" id="27915"/>
    <lineage>
        <taxon>Eukaryota</taxon>
        <taxon>Metazoa</taxon>
        <taxon>Spiralia</taxon>
        <taxon>Lophotrochozoa</taxon>
        <taxon>Annelida</taxon>
        <taxon>Polychaeta</taxon>
        <taxon>Sedentaria</taxon>
        <taxon>Canalipalpata</taxon>
        <taxon>Sabellida</taxon>
        <taxon>Siboglinidae</taxon>
        <taxon>Ridgeia</taxon>
    </lineage>
</organism>
<proteinExistence type="predicted"/>
<protein>
    <recommendedName>
        <fullName evidence="3">Tesmin/TSO1-like CXC domain-containing protein</fullName>
    </recommendedName>
</protein>
<evidence type="ECO:0000313" key="2">
    <source>
        <dbReference type="Proteomes" id="UP001209878"/>
    </source>
</evidence>
<evidence type="ECO:0008006" key="3">
    <source>
        <dbReference type="Google" id="ProtNLM"/>
    </source>
</evidence>
<keyword evidence="2" id="KW-1185">Reference proteome</keyword>
<gene>
    <name evidence="1" type="ORF">NP493_1208g00007</name>
</gene>
<dbReference type="PANTHER" id="PTHR46704">
    <property type="entry name" value="CXC DOMAIN-CONTAINING PROTEIN-RELATED"/>
    <property type="match status" value="1"/>
</dbReference>
<dbReference type="AlphaFoldDB" id="A0AAD9NI02"/>
<reference evidence="1" key="1">
    <citation type="journal article" date="2023" name="Mol. Biol. Evol.">
        <title>Third-Generation Sequencing Reveals the Adaptive Role of the Epigenome in Three Deep-Sea Polychaetes.</title>
        <authorList>
            <person name="Perez M."/>
            <person name="Aroh O."/>
            <person name="Sun Y."/>
            <person name="Lan Y."/>
            <person name="Juniper S.K."/>
            <person name="Young C.R."/>
            <person name="Angers B."/>
            <person name="Qian P.Y."/>
        </authorList>
    </citation>
    <scope>NUCLEOTIDE SEQUENCE</scope>
    <source>
        <strain evidence="1">R07B-5</strain>
    </source>
</reference>
<dbReference type="PANTHER" id="PTHR46704:SF1">
    <property type="entry name" value="TELOMERE LENGTH REGULATION PROTEIN TEL2 HOMOLOG"/>
    <property type="match status" value="1"/>
</dbReference>
<evidence type="ECO:0000313" key="1">
    <source>
        <dbReference type="EMBL" id="KAK2169001.1"/>
    </source>
</evidence>
<comment type="caution">
    <text evidence="1">The sequence shown here is derived from an EMBL/GenBank/DDBJ whole genome shotgun (WGS) entry which is preliminary data.</text>
</comment>
<name>A0AAD9NI02_RIDPI</name>
<dbReference type="EMBL" id="JAODUO010001207">
    <property type="protein sequence ID" value="KAK2169001.1"/>
    <property type="molecule type" value="Genomic_DNA"/>
</dbReference>